<dbReference type="EC" id="3.4.-.-" evidence="8"/>
<dbReference type="AlphaFoldDB" id="A0A245ZLE3"/>
<dbReference type="SUPFAM" id="SSF48452">
    <property type="entry name" value="TPR-like"/>
    <property type="match status" value="1"/>
</dbReference>
<reference evidence="8 9" key="1">
    <citation type="submission" date="2017-03" db="EMBL/GenBank/DDBJ databases">
        <title>Genome sequence of Sphingomonas mucosissima DSM 17494.</title>
        <authorList>
            <person name="Poehlein A."/>
            <person name="Wuebbeler J.H."/>
            <person name="Steinbuechel A."/>
            <person name="Daniel R."/>
        </authorList>
    </citation>
    <scope>NUCLEOTIDE SEQUENCE [LARGE SCALE GENOMIC DNA]</scope>
    <source>
        <strain evidence="8 9">DSM 17494</strain>
    </source>
</reference>
<evidence type="ECO:0000256" key="1">
    <source>
        <dbReference type="ARBA" id="ARBA00001947"/>
    </source>
</evidence>
<dbReference type="InterPro" id="IPR011990">
    <property type="entry name" value="TPR-like_helical_dom_sf"/>
</dbReference>
<dbReference type="InterPro" id="IPR001915">
    <property type="entry name" value="Peptidase_M48"/>
</dbReference>
<dbReference type="GO" id="GO:0046872">
    <property type="term" value="F:metal ion binding"/>
    <property type="evidence" value="ECO:0007669"/>
    <property type="project" value="UniProtKB-KW"/>
</dbReference>
<proteinExistence type="predicted"/>
<keyword evidence="5" id="KW-0862">Zinc</keyword>
<protein>
    <submittedName>
        <fullName evidence="8">Beta-barrel assembly-enhancing protease</fullName>
        <ecNumber evidence="8">3.4.-.-</ecNumber>
    </submittedName>
</protein>
<dbReference type="PANTHER" id="PTHR22726">
    <property type="entry name" value="METALLOENDOPEPTIDASE OMA1"/>
    <property type="match status" value="1"/>
</dbReference>
<dbReference type="GO" id="GO:0004222">
    <property type="term" value="F:metalloendopeptidase activity"/>
    <property type="evidence" value="ECO:0007669"/>
    <property type="project" value="InterPro"/>
</dbReference>
<evidence type="ECO:0000259" key="7">
    <source>
        <dbReference type="Pfam" id="PF01435"/>
    </source>
</evidence>
<keyword evidence="4 8" id="KW-0378">Hydrolase</keyword>
<dbReference type="EMBL" id="NBBJ01000002">
    <property type="protein sequence ID" value="OWK30545.1"/>
    <property type="molecule type" value="Genomic_DNA"/>
</dbReference>
<feature type="domain" description="Peptidase M48" evidence="7">
    <location>
        <begin position="91"/>
        <end position="277"/>
    </location>
</feature>
<evidence type="ECO:0000313" key="9">
    <source>
        <dbReference type="Proteomes" id="UP000197783"/>
    </source>
</evidence>
<organism evidence="8 9">
    <name type="scientific">Sphingomonas mucosissima</name>
    <dbReference type="NCBI Taxonomy" id="370959"/>
    <lineage>
        <taxon>Bacteria</taxon>
        <taxon>Pseudomonadati</taxon>
        <taxon>Pseudomonadota</taxon>
        <taxon>Alphaproteobacteria</taxon>
        <taxon>Sphingomonadales</taxon>
        <taxon>Sphingomonadaceae</taxon>
        <taxon>Sphingomonas</taxon>
    </lineage>
</organism>
<dbReference type="Gene3D" id="3.30.2010.10">
    <property type="entry name" value="Metalloproteases ('zincins'), catalytic domain"/>
    <property type="match status" value="1"/>
</dbReference>
<evidence type="ECO:0000256" key="5">
    <source>
        <dbReference type="ARBA" id="ARBA00022833"/>
    </source>
</evidence>
<keyword evidence="6" id="KW-0482">Metalloprotease</keyword>
<comment type="caution">
    <text evidence="8">The sequence shown here is derived from an EMBL/GenBank/DDBJ whole genome shotgun (WGS) entry which is preliminary data.</text>
</comment>
<dbReference type="Pfam" id="PF01435">
    <property type="entry name" value="Peptidase_M48"/>
    <property type="match status" value="1"/>
</dbReference>
<keyword evidence="3" id="KW-0479">Metal-binding</keyword>
<accession>A0A245ZLE3</accession>
<evidence type="ECO:0000256" key="4">
    <source>
        <dbReference type="ARBA" id="ARBA00022801"/>
    </source>
</evidence>
<dbReference type="Pfam" id="PF13432">
    <property type="entry name" value="TPR_16"/>
    <property type="match status" value="2"/>
</dbReference>
<dbReference type="InterPro" id="IPR051156">
    <property type="entry name" value="Mito/Outer_Membr_Metalloprot"/>
</dbReference>
<gene>
    <name evidence="8" type="primary">bepA_4</name>
    <name evidence="8" type="ORF">SPMU_15320</name>
</gene>
<comment type="cofactor">
    <cofactor evidence="1">
        <name>Zn(2+)</name>
        <dbReference type="ChEBI" id="CHEBI:29105"/>
    </cofactor>
</comment>
<name>A0A245ZLE3_9SPHN</name>
<evidence type="ECO:0000256" key="6">
    <source>
        <dbReference type="ARBA" id="ARBA00023049"/>
    </source>
</evidence>
<dbReference type="Proteomes" id="UP000197783">
    <property type="component" value="Unassembled WGS sequence"/>
</dbReference>
<keyword evidence="2 8" id="KW-0645">Protease</keyword>
<evidence type="ECO:0000256" key="2">
    <source>
        <dbReference type="ARBA" id="ARBA00022670"/>
    </source>
</evidence>
<dbReference type="CDD" id="cd07324">
    <property type="entry name" value="M48C_Oma1-like"/>
    <property type="match status" value="1"/>
</dbReference>
<dbReference type="Gene3D" id="1.25.40.10">
    <property type="entry name" value="Tetratricopeptide repeat domain"/>
    <property type="match status" value="1"/>
</dbReference>
<dbReference type="PANTHER" id="PTHR22726:SF1">
    <property type="entry name" value="METALLOENDOPEPTIDASE OMA1, MITOCHONDRIAL"/>
    <property type="match status" value="1"/>
</dbReference>
<keyword evidence="9" id="KW-1185">Reference proteome</keyword>
<evidence type="ECO:0000256" key="3">
    <source>
        <dbReference type="ARBA" id="ARBA00022723"/>
    </source>
</evidence>
<evidence type="ECO:0000313" key="8">
    <source>
        <dbReference type="EMBL" id="OWK30545.1"/>
    </source>
</evidence>
<sequence length="505" mass="53886">MVAAHLWRLSDQWQRSASDQHASGFSGGSATILLGPAHACRFSIVPPAAAPVTRRNTIVRFVAVAALACVSMSPAAHAQSILRDAETETLLADMTAPLVTAAGLRPSDVKVVLINDDSINAFVAGGQIVYVHSGTIQAAKTANEVQGVIAHELGHITGGHVSLAGRGAQEATGISILSMVLGLAAMAAGAGEAGAGVLAAGQQAAMTKYLAFSRQQEASTDAAGAKYLNAAGITGKGYLNFFKTMQQQEYRYGITRKVEYMLSHPVSSERVAAISETLQSAPAWNKPLNQDWEERFKRVQAKLDGYLLPPAQALQKYPEGTQTVYAHYARAYAYHRSGYPQKAEAETEALVASKPSDPYFLEIKGQILLEAGKPQEALAPLRAATEGSRNSPLIATTFGHALIATENKANYDEAKRVLRSAVARDDQNPFAWYQLGTVYERTGDPARAALATAERASMVGDHRTAAVSARYALAGIPQNTPDWIRAQDIAMTSANSIDGDKRKRK</sequence>
<dbReference type="GO" id="GO:0016020">
    <property type="term" value="C:membrane"/>
    <property type="evidence" value="ECO:0007669"/>
    <property type="project" value="TreeGrafter"/>
</dbReference>
<dbReference type="GO" id="GO:0051603">
    <property type="term" value="P:proteolysis involved in protein catabolic process"/>
    <property type="evidence" value="ECO:0007669"/>
    <property type="project" value="TreeGrafter"/>
</dbReference>